<reference evidence="1 2" key="1">
    <citation type="submission" date="2019-04" db="EMBL/GenBank/DDBJ databases">
        <title>Draft genome of the big-headed turtle Platysternon megacephalum.</title>
        <authorList>
            <person name="Gong S."/>
        </authorList>
    </citation>
    <scope>NUCLEOTIDE SEQUENCE [LARGE SCALE GENOMIC DNA]</scope>
    <source>
        <strain evidence="1">DO16091913</strain>
        <tissue evidence="1">Muscle</tissue>
    </source>
</reference>
<gene>
    <name evidence="1" type="ORF">DR999_PMT12753</name>
</gene>
<accession>A0A4D9E855</accession>
<keyword evidence="2" id="KW-1185">Reference proteome</keyword>
<dbReference type="GO" id="GO:0016787">
    <property type="term" value="F:hydrolase activity"/>
    <property type="evidence" value="ECO:0007669"/>
    <property type="project" value="UniProtKB-KW"/>
</dbReference>
<name>A0A4D9E855_9SAUR</name>
<keyword evidence="1" id="KW-0378">Hydrolase</keyword>
<sequence length="128" mass="13956">MRTEISKTITSGVLSPEGTVLITKLDLPENARSFKDLETLSLSLVWGIRSFPRNNTGWLIYTWREPQGHTSPCPSTKAPNLTTENGSSIRELTLERKGPLHGATAPAPAQMLKSNTEGTCCQCPQEGC</sequence>
<evidence type="ECO:0000313" key="2">
    <source>
        <dbReference type="Proteomes" id="UP000297703"/>
    </source>
</evidence>
<dbReference type="EMBL" id="QXTE01000130">
    <property type="protein sequence ID" value="TFK04685.1"/>
    <property type="molecule type" value="Genomic_DNA"/>
</dbReference>
<proteinExistence type="predicted"/>
<dbReference type="AlphaFoldDB" id="A0A4D9E855"/>
<reference evidence="1 2" key="2">
    <citation type="submission" date="2019-04" db="EMBL/GenBank/DDBJ databases">
        <title>The genome sequence of big-headed turtle.</title>
        <authorList>
            <person name="Gong S."/>
        </authorList>
    </citation>
    <scope>NUCLEOTIDE SEQUENCE [LARGE SCALE GENOMIC DNA]</scope>
    <source>
        <strain evidence="1">DO16091913</strain>
        <tissue evidence="1">Muscle</tissue>
    </source>
</reference>
<organism evidence="1 2">
    <name type="scientific">Platysternon megacephalum</name>
    <name type="common">big-headed turtle</name>
    <dbReference type="NCBI Taxonomy" id="55544"/>
    <lineage>
        <taxon>Eukaryota</taxon>
        <taxon>Metazoa</taxon>
        <taxon>Chordata</taxon>
        <taxon>Craniata</taxon>
        <taxon>Vertebrata</taxon>
        <taxon>Euteleostomi</taxon>
        <taxon>Archelosauria</taxon>
        <taxon>Testudinata</taxon>
        <taxon>Testudines</taxon>
        <taxon>Cryptodira</taxon>
        <taxon>Durocryptodira</taxon>
        <taxon>Testudinoidea</taxon>
        <taxon>Platysternidae</taxon>
        <taxon>Platysternon</taxon>
    </lineage>
</organism>
<dbReference type="Proteomes" id="UP000297703">
    <property type="component" value="Unassembled WGS sequence"/>
</dbReference>
<comment type="caution">
    <text evidence="1">The sequence shown here is derived from an EMBL/GenBank/DDBJ whole genome shotgun (WGS) entry which is preliminary data.</text>
</comment>
<evidence type="ECO:0000313" key="1">
    <source>
        <dbReference type="EMBL" id="TFK04685.1"/>
    </source>
</evidence>
<protein>
    <submittedName>
        <fullName evidence="1">Putative hydrolase PNKD</fullName>
    </submittedName>
</protein>